<feature type="compositionally biased region" description="Polar residues" evidence="2">
    <location>
        <begin position="47"/>
        <end position="57"/>
    </location>
</feature>
<feature type="compositionally biased region" description="Low complexity" evidence="2">
    <location>
        <begin position="1"/>
        <end position="19"/>
    </location>
</feature>
<sequence length="410" mass="45802">MPTRELTPPPLLLQRPTRPSTSQPPGKLRTRQSSKNLKADAPKRTLSPVSPSAMNRSPSRESPPKILTPSTNGAGTIRSVPNNDYRLDASPTRLESPSRTGSNLSSPRGISPIQPSHPPPSSLAVRQQPPHSSVHRSISTEFGTTKNNSFPIAEDGQQWNAAVGRANLGKSGRVIDRLMGENDMLKRDIKIERLRADDAKGELKMAEAKQEQIVSDYEAKLHDAAINKTLLKRRERQLADLKSQVDGEKLRTAQAQESERGWREAAEREKLEAKAKVDEATNYAALVDGRYNALGSHWSDQREELDRKAGKLRQEIGKIVQERKEDDKRILTLANLCDQQAGQLEQLARDKDAMAAQFAEYVQLQETMLADIKAAAKRQEEANEQKLEETKRVLGEMKWAINVQKDLRDP</sequence>
<evidence type="ECO:0000313" key="3">
    <source>
        <dbReference type="EMBL" id="KAL3417573.1"/>
    </source>
</evidence>
<comment type="caution">
    <text evidence="3">The sequence shown here is derived from an EMBL/GenBank/DDBJ whole genome shotgun (WGS) entry which is preliminary data.</text>
</comment>
<evidence type="ECO:0000256" key="2">
    <source>
        <dbReference type="SAM" id="MobiDB-lite"/>
    </source>
</evidence>
<gene>
    <name evidence="3" type="ORF">PVAG01_10583</name>
</gene>
<evidence type="ECO:0008006" key="5">
    <source>
        <dbReference type="Google" id="ProtNLM"/>
    </source>
</evidence>
<feature type="compositionally biased region" description="Polar residues" evidence="2">
    <location>
        <begin position="93"/>
        <end position="108"/>
    </location>
</feature>
<feature type="compositionally biased region" description="Polar residues" evidence="2">
    <location>
        <begin position="129"/>
        <end position="150"/>
    </location>
</feature>
<dbReference type="Proteomes" id="UP001629113">
    <property type="component" value="Unassembled WGS sequence"/>
</dbReference>
<proteinExistence type="predicted"/>
<keyword evidence="4" id="KW-1185">Reference proteome</keyword>
<keyword evidence="1" id="KW-0175">Coiled coil</keyword>
<evidence type="ECO:0000256" key="1">
    <source>
        <dbReference type="SAM" id="Coils"/>
    </source>
</evidence>
<feature type="coiled-coil region" evidence="1">
    <location>
        <begin position="189"/>
        <end position="322"/>
    </location>
</feature>
<accession>A0ABR4P2N4</accession>
<organism evidence="3 4">
    <name type="scientific">Phlyctema vagabunda</name>
    <dbReference type="NCBI Taxonomy" id="108571"/>
    <lineage>
        <taxon>Eukaryota</taxon>
        <taxon>Fungi</taxon>
        <taxon>Dikarya</taxon>
        <taxon>Ascomycota</taxon>
        <taxon>Pezizomycotina</taxon>
        <taxon>Leotiomycetes</taxon>
        <taxon>Helotiales</taxon>
        <taxon>Dermateaceae</taxon>
        <taxon>Phlyctema</taxon>
    </lineage>
</organism>
<name>A0ABR4P2N4_9HELO</name>
<reference evidence="3 4" key="1">
    <citation type="submission" date="2024-06" db="EMBL/GenBank/DDBJ databases">
        <title>Complete genome of Phlyctema vagabunda strain 19-DSS-EL-015.</title>
        <authorList>
            <person name="Fiorenzani C."/>
        </authorList>
    </citation>
    <scope>NUCLEOTIDE SEQUENCE [LARGE SCALE GENOMIC DNA]</scope>
    <source>
        <strain evidence="3 4">19-DSS-EL-015</strain>
    </source>
</reference>
<dbReference type="EMBL" id="JBFCZG010000010">
    <property type="protein sequence ID" value="KAL3417573.1"/>
    <property type="molecule type" value="Genomic_DNA"/>
</dbReference>
<evidence type="ECO:0000313" key="4">
    <source>
        <dbReference type="Proteomes" id="UP001629113"/>
    </source>
</evidence>
<feature type="region of interest" description="Disordered" evidence="2">
    <location>
        <begin position="1"/>
        <end position="153"/>
    </location>
</feature>
<protein>
    <recommendedName>
        <fullName evidence="5">SWI5-dependent HO expression protein 3</fullName>
    </recommendedName>
</protein>
<feature type="compositionally biased region" description="Polar residues" evidence="2">
    <location>
        <begin position="68"/>
        <end position="82"/>
    </location>
</feature>